<accession>A0ABS0AZ96</accession>
<proteinExistence type="predicted"/>
<dbReference type="PANTHER" id="PTHR34825">
    <property type="entry name" value="CONSERVED PROTEIN, WITH A WEAK D-GALACTARATE DEHYDRATASE/ALTRONATE HYDROLASE DOMAIN"/>
    <property type="match status" value="1"/>
</dbReference>
<evidence type="ECO:0000313" key="3">
    <source>
        <dbReference type="Proteomes" id="UP001194714"/>
    </source>
</evidence>
<dbReference type="Proteomes" id="UP001194714">
    <property type="component" value="Unassembled WGS sequence"/>
</dbReference>
<dbReference type="Pfam" id="PF09820">
    <property type="entry name" value="AAA-ATPase_like"/>
    <property type="match status" value="1"/>
</dbReference>
<dbReference type="EMBL" id="JAAEJV010000023">
    <property type="protein sequence ID" value="MBF5059462.1"/>
    <property type="molecule type" value="Genomic_DNA"/>
</dbReference>
<name>A0ABS0AZ96_9BACT</name>
<dbReference type="InterPro" id="IPR018631">
    <property type="entry name" value="AAA-ATPase-like_dom"/>
</dbReference>
<gene>
    <name evidence="2" type="ORF">NEPTK9_000976</name>
</gene>
<dbReference type="PANTHER" id="PTHR34825:SF1">
    <property type="entry name" value="AAA-ATPASE-LIKE DOMAIN-CONTAINING PROTEIN"/>
    <property type="match status" value="1"/>
</dbReference>
<protein>
    <recommendedName>
        <fullName evidence="1">AAA-ATPase-like domain-containing protein</fullName>
    </recommendedName>
</protein>
<feature type="domain" description="AAA-ATPase-like" evidence="1">
    <location>
        <begin position="21"/>
        <end position="92"/>
    </location>
</feature>
<reference evidence="2 3" key="1">
    <citation type="submission" date="2020-01" db="EMBL/GenBank/DDBJ databases">
        <title>Draft genome sequence of Cand. Neptunochlamydia vexilliferae K9.</title>
        <authorList>
            <person name="Schulz F."/>
            <person name="Koestlbacher S."/>
            <person name="Wascher F."/>
            <person name="Pizzetti I."/>
            <person name="Horn M."/>
        </authorList>
    </citation>
    <scope>NUCLEOTIDE SEQUENCE [LARGE SCALE GENOMIC DNA]</scope>
    <source>
        <strain evidence="2 3">K9</strain>
    </source>
</reference>
<evidence type="ECO:0000313" key="2">
    <source>
        <dbReference type="EMBL" id="MBF5059462.1"/>
    </source>
</evidence>
<keyword evidence="3" id="KW-1185">Reference proteome</keyword>
<evidence type="ECO:0000259" key="1">
    <source>
        <dbReference type="Pfam" id="PF09820"/>
    </source>
</evidence>
<organism evidence="2 3">
    <name type="scientific">Candidatus Neptunichlamydia vexilliferae</name>
    <dbReference type="NCBI Taxonomy" id="1651774"/>
    <lineage>
        <taxon>Bacteria</taxon>
        <taxon>Pseudomonadati</taxon>
        <taxon>Chlamydiota</taxon>
        <taxon>Chlamydiia</taxon>
        <taxon>Parachlamydiales</taxon>
        <taxon>Simkaniaceae</taxon>
        <taxon>Candidatus Neptunichlamydia</taxon>
    </lineage>
</organism>
<sequence>MLPPLPKGRGIRIDILMKKLPIGIQSISKILYKEDYVYVDKTLFIKKLLDEGSPHYFISRPRRFGKSLFLNTLEEIFKGNKELFKECQIYNSDYD</sequence>
<comment type="caution">
    <text evidence="2">The sequence shown here is derived from an EMBL/GenBank/DDBJ whole genome shotgun (WGS) entry which is preliminary data.</text>
</comment>